<evidence type="ECO:0000313" key="2">
    <source>
        <dbReference type="Proteomes" id="UP001054945"/>
    </source>
</evidence>
<sequence>MREIFLSPPYAYLICVYPHDSRKHAAVTLRELSATLRHHLLRTVRTSSCRIFPRKVTAGSLPSVADDRFEIPCSEDVFPLCSADRNLEEFRPDALPSSLPRRFRPSPYLRLGLLQRPRVLSSLGGGRLLKMNSSRSERASETRRACVACVLASLDWQRSCGHSRVWLPAGFASVSLKAGGFRGG</sequence>
<comment type="caution">
    <text evidence="1">The sequence shown here is derived from an EMBL/GenBank/DDBJ whole genome shotgun (WGS) entry which is preliminary data.</text>
</comment>
<evidence type="ECO:0000313" key="1">
    <source>
        <dbReference type="EMBL" id="GIX67228.1"/>
    </source>
</evidence>
<protein>
    <submittedName>
        <fullName evidence="1">Uncharacterized protein</fullName>
    </submittedName>
</protein>
<organism evidence="1 2">
    <name type="scientific">Caerostris extrusa</name>
    <name type="common">Bark spider</name>
    <name type="synonym">Caerostris bankana</name>
    <dbReference type="NCBI Taxonomy" id="172846"/>
    <lineage>
        <taxon>Eukaryota</taxon>
        <taxon>Metazoa</taxon>
        <taxon>Ecdysozoa</taxon>
        <taxon>Arthropoda</taxon>
        <taxon>Chelicerata</taxon>
        <taxon>Arachnida</taxon>
        <taxon>Araneae</taxon>
        <taxon>Araneomorphae</taxon>
        <taxon>Entelegynae</taxon>
        <taxon>Araneoidea</taxon>
        <taxon>Araneidae</taxon>
        <taxon>Caerostris</taxon>
    </lineage>
</organism>
<proteinExistence type="predicted"/>
<gene>
    <name evidence="1" type="ORF">CEXT_802761</name>
</gene>
<dbReference type="Proteomes" id="UP001054945">
    <property type="component" value="Unassembled WGS sequence"/>
</dbReference>
<accession>A0AAV4M4E3</accession>
<dbReference type="EMBL" id="BPLR01019386">
    <property type="protein sequence ID" value="GIX67228.1"/>
    <property type="molecule type" value="Genomic_DNA"/>
</dbReference>
<reference evidence="1 2" key="1">
    <citation type="submission" date="2021-06" db="EMBL/GenBank/DDBJ databases">
        <title>Caerostris extrusa draft genome.</title>
        <authorList>
            <person name="Kono N."/>
            <person name="Arakawa K."/>
        </authorList>
    </citation>
    <scope>NUCLEOTIDE SEQUENCE [LARGE SCALE GENOMIC DNA]</scope>
</reference>
<keyword evidence="2" id="KW-1185">Reference proteome</keyword>
<name>A0AAV4M4E3_CAEEX</name>
<dbReference type="AlphaFoldDB" id="A0AAV4M4E3"/>